<dbReference type="CDD" id="cd00093">
    <property type="entry name" value="HTH_XRE"/>
    <property type="match status" value="1"/>
</dbReference>
<sequence>MRKELAIARENVGLTQVEIARILGISRSFYGLIENGVRNPDYGLAKRIAKTLKVSPESIFFDLDGFNMKQIKQRDSP</sequence>
<name>A0A498R7B0_9FIRM</name>
<dbReference type="PANTHER" id="PTHR46558:SF4">
    <property type="entry name" value="DNA-BIDING PHAGE PROTEIN"/>
    <property type="match status" value="1"/>
</dbReference>
<dbReference type="OrthoDB" id="1853737at2"/>
<accession>A0A498R7B0</accession>
<proteinExistence type="predicted"/>
<evidence type="ECO:0000256" key="1">
    <source>
        <dbReference type="ARBA" id="ARBA00023125"/>
    </source>
</evidence>
<evidence type="ECO:0000259" key="2">
    <source>
        <dbReference type="PROSITE" id="PS50943"/>
    </source>
</evidence>
<dbReference type="AlphaFoldDB" id="A0A498R7B0"/>
<dbReference type="RefSeq" id="WP_122628044.1">
    <property type="nucleotide sequence ID" value="NZ_UPPP01000071.1"/>
</dbReference>
<organism evidence="3 4">
    <name type="scientific">Lucifera butyrica</name>
    <dbReference type="NCBI Taxonomy" id="1351585"/>
    <lineage>
        <taxon>Bacteria</taxon>
        <taxon>Bacillati</taxon>
        <taxon>Bacillota</taxon>
        <taxon>Negativicutes</taxon>
        <taxon>Veillonellales</taxon>
        <taxon>Veillonellaceae</taxon>
        <taxon>Lucifera</taxon>
    </lineage>
</organism>
<evidence type="ECO:0000313" key="4">
    <source>
        <dbReference type="Proteomes" id="UP000277811"/>
    </source>
</evidence>
<feature type="domain" description="HTH cro/C1-type" evidence="2">
    <location>
        <begin position="5"/>
        <end position="59"/>
    </location>
</feature>
<evidence type="ECO:0000313" key="3">
    <source>
        <dbReference type="EMBL" id="VBB07099.1"/>
    </source>
</evidence>
<reference evidence="3 4" key="1">
    <citation type="submission" date="2018-06" db="EMBL/GenBank/DDBJ databases">
        <authorList>
            <person name="Strepis N."/>
        </authorList>
    </citation>
    <scope>NUCLEOTIDE SEQUENCE [LARGE SCALE GENOMIC DNA]</scope>
    <source>
        <strain evidence="3">LUCI</strain>
    </source>
</reference>
<dbReference type="InterPro" id="IPR010982">
    <property type="entry name" value="Lambda_DNA-bd_dom_sf"/>
</dbReference>
<dbReference type="EMBL" id="UPPP01000071">
    <property type="protein sequence ID" value="VBB07099.1"/>
    <property type="molecule type" value="Genomic_DNA"/>
</dbReference>
<dbReference type="PROSITE" id="PS50943">
    <property type="entry name" value="HTH_CROC1"/>
    <property type="match status" value="1"/>
</dbReference>
<gene>
    <name evidence="3" type="ORF">LUCI_2343</name>
</gene>
<dbReference type="Proteomes" id="UP000277811">
    <property type="component" value="Unassembled WGS sequence"/>
</dbReference>
<dbReference type="PANTHER" id="PTHR46558">
    <property type="entry name" value="TRACRIPTIONAL REGULATORY PROTEIN-RELATED-RELATED"/>
    <property type="match status" value="1"/>
</dbReference>
<dbReference type="SUPFAM" id="SSF47413">
    <property type="entry name" value="lambda repressor-like DNA-binding domains"/>
    <property type="match status" value="1"/>
</dbReference>
<keyword evidence="4" id="KW-1185">Reference proteome</keyword>
<protein>
    <recommendedName>
        <fullName evidence="2">HTH cro/C1-type domain-containing protein</fullName>
    </recommendedName>
</protein>
<keyword evidence="1" id="KW-0238">DNA-binding</keyword>
<dbReference type="SMART" id="SM00530">
    <property type="entry name" value="HTH_XRE"/>
    <property type="match status" value="1"/>
</dbReference>
<dbReference type="Gene3D" id="1.10.260.40">
    <property type="entry name" value="lambda repressor-like DNA-binding domains"/>
    <property type="match status" value="1"/>
</dbReference>
<dbReference type="GO" id="GO:0003677">
    <property type="term" value="F:DNA binding"/>
    <property type="evidence" value="ECO:0007669"/>
    <property type="project" value="UniProtKB-KW"/>
</dbReference>
<dbReference type="Pfam" id="PF01381">
    <property type="entry name" value="HTH_3"/>
    <property type="match status" value="1"/>
</dbReference>
<dbReference type="InterPro" id="IPR001387">
    <property type="entry name" value="Cro/C1-type_HTH"/>
</dbReference>